<reference evidence="2 3" key="1">
    <citation type="submission" date="2016-10" db="EMBL/GenBank/DDBJ databases">
        <title>Proteomics and genomics reveal pathogen-plant mechanisms compatible with a hemibiotrophic lifestyle of Diplodia corticola.</title>
        <authorList>
            <person name="Fernandes I."/>
            <person name="De Jonge R."/>
            <person name="Van De Peer Y."/>
            <person name="Devreese B."/>
            <person name="Alves A."/>
            <person name="Esteves A.C."/>
        </authorList>
    </citation>
    <scope>NUCLEOTIDE SEQUENCE [LARGE SCALE GENOMIC DNA]</scope>
    <source>
        <strain evidence="2 3">CBS 112549</strain>
    </source>
</reference>
<dbReference type="AlphaFoldDB" id="A0A1J9S0W9"/>
<keyword evidence="3" id="KW-1185">Reference proteome</keyword>
<feature type="region of interest" description="Disordered" evidence="1">
    <location>
        <begin position="442"/>
        <end position="585"/>
    </location>
</feature>
<protein>
    <submittedName>
        <fullName evidence="2">Isoform b</fullName>
    </submittedName>
</protein>
<dbReference type="GeneID" id="31014577"/>
<organism evidence="2 3">
    <name type="scientific">Diplodia corticola</name>
    <dbReference type="NCBI Taxonomy" id="236234"/>
    <lineage>
        <taxon>Eukaryota</taxon>
        <taxon>Fungi</taxon>
        <taxon>Dikarya</taxon>
        <taxon>Ascomycota</taxon>
        <taxon>Pezizomycotina</taxon>
        <taxon>Dothideomycetes</taxon>
        <taxon>Dothideomycetes incertae sedis</taxon>
        <taxon>Botryosphaeriales</taxon>
        <taxon>Botryosphaeriaceae</taxon>
        <taxon>Diplodia</taxon>
    </lineage>
</organism>
<dbReference type="Proteomes" id="UP000183809">
    <property type="component" value="Unassembled WGS sequence"/>
</dbReference>
<feature type="compositionally biased region" description="Polar residues" evidence="1">
    <location>
        <begin position="615"/>
        <end position="624"/>
    </location>
</feature>
<feature type="region of interest" description="Disordered" evidence="1">
    <location>
        <begin position="601"/>
        <end position="765"/>
    </location>
</feature>
<feature type="region of interest" description="Disordered" evidence="1">
    <location>
        <begin position="382"/>
        <end position="405"/>
    </location>
</feature>
<feature type="region of interest" description="Disordered" evidence="1">
    <location>
        <begin position="245"/>
        <end position="278"/>
    </location>
</feature>
<accession>A0A1J9S0W9</accession>
<sequence length="893" mass="94251">MPAFFRSALGSLSSACTDCEHTIQRLASIPSKLSADGNKRSSTVKPANKPFSFNNYAFKPAPQPSSPHVPVDPAELTRRLERYLASLEPASDAATLPSKPTASSGQASSAVAARNPAGPSQQQNNSGSNPQLSKLRTESATASAHSLASPSSGAAASPSKKPSRTALNGGAALLASRTVTDLPRSDEDRATLEALRQEARRAARRSVALHASKGLNAPVAAGELAKRLSALNGSGVDPAVSAAVLARRPSPARTNSGGDVRRSSSARANEKRTRTPGLDLRKSSSMRIAEARIAALEREREKTRAKETHGNRKSVRRSMPVGVDTDQLWRIYVSTQHGANSQAMAMERQQSLRKSASARKTRPLSKIDIDLAGTNGGKVLQKSRSTGCVEQGDGTLMSGDPGKTGDCVLARRPDWSQRDELEKLPLHSPLHLHFPGFGRRSSLATETQSEDERGVSSDAESKRRSKTPEVKSRYRRSVCVVGAANQTTSSSATSRRSPPELPGVLRIPSPRSSGDIVTLEQISSSSPPLSSATTSPPSITLSPVDSPDAIPMHIGFGTTTATTNNNNRVYRSSSMRNSSPPMLPALRHSSSFEARIPQHLVHSSPADSQRHHQSSSHALFTKSSGGKPAPMAPLPEVTALPAPDRSSKKRPTMPPRQKTSSTYNLAAATATAAAENKARGQREQGSVTSPASAAPSSVPWPGPSAPGRGGRTVMGAASGVAQGQTQHQHPRAAMRGARSQSAMEIRVKAGSNSNSNGSNNNKALNRRKSVTFASATVSYSAPTSYVGVSSGVGILKEEQRSGAARRGIQRSSTLPPPLPIKSRDGDEGKAKEKEIEPGNNNAAANAKTPARLSFWRRDSGKVVDEVNAMSSGGEEHSSGVKSPSRLAFWKKGK</sequence>
<feature type="compositionally biased region" description="Low complexity" evidence="1">
    <location>
        <begin position="522"/>
        <end position="543"/>
    </location>
</feature>
<name>A0A1J9S0W9_9PEZI</name>
<feature type="region of interest" description="Disordered" evidence="1">
    <location>
        <begin position="865"/>
        <end position="893"/>
    </location>
</feature>
<dbReference type="RefSeq" id="XP_020129561.1">
    <property type="nucleotide sequence ID" value="XM_020274316.1"/>
</dbReference>
<evidence type="ECO:0000256" key="1">
    <source>
        <dbReference type="SAM" id="MobiDB-lite"/>
    </source>
</evidence>
<feature type="compositionally biased region" description="Low complexity" evidence="1">
    <location>
        <begin position="685"/>
        <end position="697"/>
    </location>
</feature>
<feature type="compositionally biased region" description="Low complexity" evidence="1">
    <location>
        <begin position="558"/>
        <end position="579"/>
    </location>
</feature>
<feature type="compositionally biased region" description="Low complexity" evidence="1">
    <location>
        <begin position="139"/>
        <end position="166"/>
    </location>
</feature>
<feature type="region of interest" description="Disordered" evidence="1">
    <location>
        <begin position="89"/>
        <end position="166"/>
    </location>
</feature>
<feature type="compositionally biased region" description="Low complexity" evidence="1">
    <location>
        <begin position="102"/>
        <end position="131"/>
    </location>
</feature>
<feature type="compositionally biased region" description="Low complexity" evidence="1">
    <location>
        <begin position="487"/>
        <end position="496"/>
    </location>
</feature>
<proteinExistence type="predicted"/>
<feature type="region of interest" description="Disordered" evidence="1">
    <location>
        <begin position="798"/>
        <end position="852"/>
    </location>
</feature>
<feature type="compositionally biased region" description="Basic and acidic residues" evidence="1">
    <location>
        <begin position="821"/>
        <end position="836"/>
    </location>
</feature>
<comment type="caution">
    <text evidence="2">The sequence shown here is derived from an EMBL/GenBank/DDBJ whole genome shotgun (WGS) entry which is preliminary data.</text>
</comment>
<feature type="compositionally biased region" description="Low complexity" evidence="1">
    <location>
        <begin position="750"/>
        <end position="761"/>
    </location>
</feature>
<feature type="compositionally biased region" description="Polar residues" evidence="1">
    <location>
        <begin position="252"/>
        <end position="267"/>
    </location>
</feature>
<dbReference type="OrthoDB" id="3946094at2759"/>
<evidence type="ECO:0000313" key="2">
    <source>
        <dbReference type="EMBL" id="OJD33301.1"/>
    </source>
</evidence>
<gene>
    <name evidence="2" type="ORF">BKCO1_3100041</name>
</gene>
<feature type="compositionally biased region" description="Basic and acidic residues" evidence="1">
    <location>
        <begin position="450"/>
        <end position="472"/>
    </location>
</feature>
<evidence type="ECO:0000313" key="3">
    <source>
        <dbReference type="Proteomes" id="UP000183809"/>
    </source>
</evidence>
<dbReference type="EMBL" id="MNUE01000031">
    <property type="protein sequence ID" value="OJD33301.1"/>
    <property type="molecule type" value="Genomic_DNA"/>
</dbReference>